<dbReference type="EMBL" id="KI925456">
    <property type="protein sequence ID" value="ETW83829.1"/>
    <property type="molecule type" value="Genomic_DNA"/>
</dbReference>
<dbReference type="InParanoid" id="W4KDL6"/>
<evidence type="ECO:0000256" key="7">
    <source>
        <dbReference type="SAM" id="MobiDB-lite"/>
    </source>
</evidence>
<protein>
    <recommendedName>
        <fullName evidence="9">TLC domain-containing protein</fullName>
    </recommendedName>
</protein>
<dbReference type="InterPro" id="IPR006634">
    <property type="entry name" value="TLC-dom"/>
</dbReference>
<dbReference type="SMART" id="SM00724">
    <property type="entry name" value="TLC"/>
    <property type="match status" value="1"/>
</dbReference>
<dbReference type="PIRSF" id="PIRSF005225">
    <property type="entry name" value="LAG1_LAC1"/>
    <property type="match status" value="1"/>
</dbReference>
<dbReference type="Proteomes" id="UP000030671">
    <property type="component" value="Unassembled WGS sequence"/>
</dbReference>
<evidence type="ECO:0000256" key="3">
    <source>
        <dbReference type="ARBA" id="ARBA00022692"/>
    </source>
</evidence>
<dbReference type="HOGENOM" id="CLU_028277_2_1_1"/>
<feature type="transmembrane region" description="Helical" evidence="8">
    <location>
        <begin position="176"/>
        <end position="194"/>
    </location>
</feature>
<feature type="transmembrane region" description="Helical" evidence="8">
    <location>
        <begin position="41"/>
        <end position="59"/>
    </location>
</feature>
<feature type="region of interest" description="Disordered" evidence="7">
    <location>
        <begin position="93"/>
        <end position="117"/>
    </location>
</feature>
<keyword evidence="5 6" id="KW-0472">Membrane</keyword>
<organism evidence="10 11">
    <name type="scientific">Heterobasidion irregulare (strain TC 32-1)</name>
    <dbReference type="NCBI Taxonomy" id="747525"/>
    <lineage>
        <taxon>Eukaryota</taxon>
        <taxon>Fungi</taxon>
        <taxon>Dikarya</taxon>
        <taxon>Basidiomycota</taxon>
        <taxon>Agaricomycotina</taxon>
        <taxon>Agaricomycetes</taxon>
        <taxon>Russulales</taxon>
        <taxon>Bondarzewiaceae</taxon>
        <taxon>Heterobasidion</taxon>
        <taxon>Heterobasidion annosum species complex</taxon>
    </lineage>
</organism>
<feature type="domain" description="TLC" evidence="9">
    <location>
        <begin position="127"/>
        <end position="339"/>
    </location>
</feature>
<reference evidence="10 11" key="1">
    <citation type="journal article" date="2012" name="New Phytol.">
        <title>Insight into trade-off between wood decay and parasitism from the genome of a fungal forest pathogen.</title>
        <authorList>
            <person name="Olson A."/>
            <person name="Aerts A."/>
            <person name="Asiegbu F."/>
            <person name="Belbahri L."/>
            <person name="Bouzid O."/>
            <person name="Broberg A."/>
            <person name="Canback B."/>
            <person name="Coutinho P.M."/>
            <person name="Cullen D."/>
            <person name="Dalman K."/>
            <person name="Deflorio G."/>
            <person name="van Diepen L.T."/>
            <person name="Dunand C."/>
            <person name="Duplessis S."/>
            <person name="Durling M."/>
            <person name="Gonthier P."/>
            <person name="Grimwood J."/>
            <person name="Fossdal C.G."/>
            <person name="Hansson D."/>
            <person name="Henrissat B."/>
            <person name="Hietala A."/>
            <person name="Himmelstrand K."/>
            <person name="Hoffmeister D."/>
            <person name="Hogberg N."/>
            <person name="James T.Y."/>
            <person name="Karlsson M."/>
            <person name="Kohler A."/>
            <person name="Kues U."/>
            <person name="Lee Y.H."/>
            <person name="Lin Y.C."/>
            <person name="Lind M."/>
            <person name="Lindquist E."/>
            <person name="Lombard V."/>
            <person name="Lucas S."/>
            <person name="Lunden K."/>
            <person name="Morin E."/>
            <person name="Murat C."/>
            <person name="Park J."/>
            <person name="Raffaello T."/>
            <person name="Rouze P."/>
            <person name="Salamov A."/>
            <person name="Schmutz J."/>
            <person name="Solheim H."/>
            <person name="Stahlberg J."/>
            <person name="Velez H."/>
            <person name="de Vries R.P."/>
            <person name="Wiebenga A."/>
            <person name="Woodward S."/>
            <person name="Yakovlev I."/>
            <person name="Garbelotto M."/>
            <person name="Martin F."/>
            <person name="Grigoriev I.V."/>
            <person name="Stenlid J."/>
        </authorList>
    </citation>
    <scope>NUCLEOTIDE SEQUENCE [LARGE SCALE GENOMIC DNA]</scope>
    <source>
        <strain evidence="10 11">TC 32-1</strain>
    </source>
</reference>
<dbReference type="RefSeq" id="XP_009543570.1">
    <property type="nucleotide sequence ID" value="XM_009545275.1"/>
</dbReference>
<name>W4KDL6_HETIT</name>
<dbReference type="STRING" id="747525.W4KDL6"/>
<evidence type="ECO:0000256" key="2">
    <source>
        <dbReference type="ARBA" id="ARBA00009808"/>
    </source>
</evidence>
<accession>W4KDL6</accession>
<keyword evidence="3 6" id="KW-0812">Transmembrane</keyword>
<dbReference type="PROSITE" id="PS50922">
    <property type="entry name" value="TLC"/>
    <property type="match status" value="1"/>
</dbReference>
<dbReference type="KEGG" id="hir:HETIRDRAFT_312589"/>
<dbReference type="PANTHER" id="PTHR12560">
    <property type="entry name" value="LONGEVITY ASSURANCE FACTOR 1 LAG1"/>
    <property type="match status" value="1"/>
</dbReference>
<dbReference type="FunCoup" id="W4KDL6">
    <property type="interactions" value="245"/>
</dbReference>
<evidence type="ECO:0000256" key="1">
    <source>
        <dbReference type="ARBA" id="ARBA00004141"/>
    </source>
</evidence>
<dbReference type="GO" id="GO:0046513">
    <property type="term" value="P:ceramide biosynthetic process"/>
    <property type="evidence" value="ECO:0007669"/>
    <property type="project" value="InterPro"/>
</dbReference>
<sequence>MDYLFDIQRLPSFLVPFVSLSYPVERPLLTDSFHDAVHYDIGYLDTCFIVTLIAMMAILRDVARLFVLEPFARWKLTRDWRLRQGCMVPITNGKSNGNGASNRTGSPTGKSAERLPEDSAEAKHIHRSVLRFAEQGWQTLYYTMQWSYGVYIYRNVPNMLADPWSNYPHIPLPSVVKGYYLMQIAFYVHAVLIINAEARRRDHWQMMTHHVITIALVIISYSYNFTRVGCLIMVIMDWCDITLTFAKTLRYLAFQKACDLAFIFFLISWFITRHVLFIKVILSTYWDLARIVPFEWIPERGHYFSPEVHMTFVVLLTCLQILQCIWSYMIFRVAWRVVMGYGADDTRSDEDA</sequence>
<comment type="subcellular location">
    <subcellularLocation>
        <location evidence="1">Membrane</location>
        <topology evidence="1">Multi-pass membrane protein</topology>
    </subcellularLocation>
</comment>
<evidence type="ECO:0000256" key="4">
    <source>
        <dbReference type="ARBA" id="ARBA00022989"/>
    </source>
</evidence>
<feature type="transmembrane region" description="Helical" evidence="8">
    <location>
        <begin position="206"/>
        <end position="225"/>
    </location>
</feature>
<dbReference type="PANTHER" id="PTHR12560:SF0">
    <property type="entry name" value="LD18904P"/>
    <property type="match status" value="1"/>
</dbReference>
<evidence type="ECO:0000313" key="10">
    <source>
        <dbReference type="EMBL" id="ETW83829.1"/>
    </source>
</evidence>
<dbReference type="OrthoDB" id="537032at2759"/>
<feature type="compositionally biased region" description="Polar residues" evidence="7">
    <location>
        <begin position="93"/>
        <end position="109"/>
    </location>
</feature>
<evidence type="ECO:0000256" key="8">
    <source>
        <dbReference type="SAM" id="Phobius"/>
    </source>
</evidence>
<keyword evidence="4 8" id="KW-1133">Transmembrane helix</keyword>
<evidence type="ECO:0000259" key="9">
    <source>
        <dbReference type="PROSITE" id="PS50922"/>
    </source>
</evidence>
<dbReference type="GO" id="GO:0050291">
    <property type="term" value="F:sphingosine N-acyltransferase activity"/>
    <property type="evidence" value="ECO:0007669"/>
    <property type="project" value="InterPro"/>
</dbReference>
<dbReference type="GeneID" id="20669968"/>
<comment type="similarity">
    <text evidence="2">Belongs to the sphingosine N-acyltransferase family.</text>
</comment>
<evidence type="ECO:0000256" key="6">
    <source>
        <dbReference type="PROSITE-ProRule" id="PRU00205"/>
    </source>
</evidence>
<evidence type="ECO:0000256" key="5">
    <source>
        <dbReference type="ARBA" id="ARBA00023136"/>
    </source>
</evidence>
<dbReference type="AlphaFoldDB" id="W4KDL6"/>
<dbReference type="Pfam" id="PF03798">
    <property type="entry name" value="TRAM_LAG1_CLN8"/>
    <property type="match status" value="1"/>
</dbReference>
<gene>
    <name evidence="10" type="ORF">HETIRDRAFT_312589</name>
</gene>
<feature type="transmembrane region" description="Helical" evidence="8">
    <location>
        <begin position="261"/>
        <end position="288"/>
    </location>
</feature>
<dbReference type="GO" id="GO:0016020">
    <property type="term" value="C:membrane"/>
    <property type="evidence" value="ECO:0007669"/>
    <property type="project" value="UniProtKB-SubCell"/>
</dbReference>
<feature type="transmembrane region" description="Helical" evidence="8">
    <location>
        <begin position="308"/>
        <end position="331"/>
    </location>
</feature>
<evidence type="ECO:0000313" key="11">
    <source>
        <dbReference type="Proteomes" id="UP000030671"/>
    </source>
</evidence>
<dbReference type="eggNOG" id="KOG1607">
    <property type="taxonomic scope" value="Eukaryota"/>
</dbReference>
<dbReference type="InterPro" id="IPR016439">
    <property type="entry name" value="Lag1/Lac1-like"/>
</dbReference>
<keyword evidence="11" id="KW-1185">Reference proteome</keyword>
<proteinExistence type="inferred from homology"/>